<dbReference type="Pfam" id="PF16486">
    <property type="entry name" value="ArgoN"/>
    <property type="match status" value="1"/>
</dbReference>
<name>A0A9W9Q220_9EURO</name>
<reference evidence="2" key="1">
    <citation type="submission" date="2022-12" db="EMBL/GenBank/DDBJ databases">
        <authorList>
            <person name="Petersen C."/>
        </authorList>
    </citation>
    <scope>NUCLEOTIDE SEQUENCE</scope>
    <source>
        <strain evidence="2">IBT 21472</strain>
    </source>
</reference>
<dbReference type="SMART" id="SM00950">
    <property type="entry name" value="Piwi"/>
    <property type="match status" value="1"/>
</dbReference>
<evidence type="ECO:0000313" key="2">
    <source>
        <dbReference type="EMBL" id="KAJ5318720.1"/>
    </source>
</evidence>
<dbReference type="Gene3D" id="3.40.50.2300">
    <property type="match status" value="1"/>
</dbReference>
<dbReference type="AlphaFoldDB" id="A0A9W9Q220"/>
<dbReference type="InterPro" id="IPR032474">
    <property type="entry name" value="Argonaute_N"/>
</dbReference>
<dbReference type="InterPro" id="IPR012337">
    <property type="entry name" value="RNaseH-like_sf"/>
</dbReference>
<dbReference type="InterPro" id="IPR036085">
    <property type="entry name" value="PAZ_dom_sf"/>
</dbReference>
<dbReference type="InterPro" id="IPR036397">
    <property type="entry name" value="RNaseH_sf"/>
</dbReference>
<dbReference type="EMBL" id="JAPZBO010000004">
    <property type="protein sequence ID" value="KAJ5318720.1"/>
    <property type="molecule type" value="Genomic_DNA"/>
</dbReference>
<dbReference type="Gene3D" id="3.30.420.10">
    <property type="entry name" value="Ribonuclease H-like superfamily/Ribonuclease H"/>
    <property type="match status" value="1"/>
</dbReference>
<dbReference type="Gene3D" id="2.170.260.10">
    <property type="entry name" value="paz domain"/>
    <property type="match status" value="1"/>
</dbReference>
<dbReference type="PROSITE" id="PS50822">
    <property type="entry name" value="PIWI"/>
    <property type="match status" value="1"/>
</dbReference>
<keyword evidence="3" id="KW-1185">Reference proteome</keyword>
<dbReference type="SUPFAM" id="SSF53098">
    <property type="entry name" value="Ribonuclease H-like"/>
    <property type="match status" value="1"/>
</dbReference>
<dbReference type="PANTHER" id="PTHR22891">
    <property type="entry name" value="EUKARYOTIC TRANSLATION INITIATION FACTOR 2C"/>
    <property type="match status" value="1"/>
</dbReference>
<reference evidence="2" key="2">
    <citation type="journal article" date="2023" name="IMA Fungus">
        <title>Comparative genomic study of the Penicillium genus elucidates a diverse pangenome and 15 lateral gene transfer events.</title>
        <authorList>
            <person name="Petersen C."/>
            <person name="Sorensen T."/>
            <person name="Nielsen M.R."/>
            <person name="Sondergaard T.E."/>
            <person name="Sorensen J.L."/>
            <person name="Fitzpatrick D.A."/>
            <person name="Frisvad J.C."/>
            <person name="Nielsen K.L."/>
        </authorList>
    </citation>
    <scope>NUCLEOTIDE SEQUENCE</scope>
    <source>
        <strain evidence="2">IBT 21472</strain>
    </source>
</reference>
<organism evidence="2 3">
    <name type="scientific">Penicillium atrosanguineum</name>
    <dbReference type="NCBI Taxonomy" id="1132637"/>
    <lineage>
        <taxon>Eukaryota</taxon>
        <taxon>Fungi</taxon>
        <taxon>Dikarya</taxon>
        <taxon>Ascomycota</taxon>
        <taxon>Pezizomycotina</taxon>
        <taxon>Eurotiomycetes</taxon>
        <taxon>Eurotiomycetidae</taxon>
        <taxon>Eurotiales</taxon>
        <taxon>Aspergillaceae</taxon>
        <taxon>Penicillium</taxon>
    </lineage>
</organism>
<evidence type="ECO:0000259" key="1">
    <source>
        <dbReference type="PROSITE" id="PS50822"/>
    </source>
</evidence>
<dbReference type="Proteomes" id="UP001147746">
    <property type="component" value="Unassembled WGS sequence"/>
</dbReference>
<dbReference type="InterPro" id="IPR003165">
    <property type="entry name" value="Piwi"/>
</dbReference>
<accession>A0A9W9Q220</accession>
<dbReference type="GO" id="GO:0003676">
    <property type="term" value="F:nucleic acid binding"/>
    <property type="evidence" value="ECO:0007669"/>
    <property type="project" value="InterPro"/>
</dbReference>
<proteinExistence type="predicted"/>
<dbReference type="SUPFAM" id="SSF101690">
    <property type="entry name" value="PAZ domain"/>
    <property type="match status" value="1"/>
</dbReference>
<sequence>MQVDISDSNLRILNDANAASRPDAIVHEIESAISKSIAGTLLENSLFPLRPGYGTLGRPNILHTNYLALTLSGKRLFCYKIHIESPGSDPSVKTSTVKRLVSRLLIEHFQLYLNKVATDYHCLLYSSVEIPWARTYRVTDPKQVGGIREYHARSYKVYISPTGTLSTEELMTYLSATQHETKVPPVPQFMQALDVIIGHFVRKQILSVHTVTGHNFHASASSNEPQPFGYDRESVGHVSIKAHAAAARMLFSATARYPLWCQAGLLSTIIKKYMLNRSSQTARLENFLRGTHVHVTPSVQNYHGLRHGTDIEVIIGLANCGDGAILQYPPKVARYGSGPHEVEVFLESRQTLRTGSSSRRGYVTLTTFFKLEYHIVLDLNLPVINVGTPELPIYFPAEVCTVQAKRSLGAVSPLAHHDDLVRVSPEAEIAGLKKRSAALGLTSSLNPMLIAFGIEASPDPVTVYARVLAAPSVLYARELPARVVQAMWNVNASRLIRPVARRSWSWIYLDPLRTETVDTRSTALTKSLNRLATVLRRMGIFTSGSIRGKTISSTKDHAKTQIEDAVSFLQAKNRPSILLVILSTRAKSLGNLARLACDINHGMPAIEVMDEWLAHADQERYAKIGLKMNLKLGGENHMVGISDLGFVARGKTMVVGIHVVFAGAGSQKSPHSIAGLVASADSHFTQWPAEICLQHGQDLHIHRLEEMLKSRMCSWVKDHDNTLPDDIVIYRSTVPGCGYGSWVDKELPQIKDACRASQPTWHAHNDLPRITVVLVDEGHDAQFFPTTDTESHRYNSPLAGTVVDRGISEPRQWDFFLQSHSPTESLNRPTRYLVIFDEVFRRRYQARSSDGPVNLLQGLTHRLCYSSGESTKARRVCAPVWYARQACNRVRSYHGLATKPGLFSNGQDADDDGKVVTSSVLQVHRTVRESMFYL</sequence>
<dbReference type="Pfam" id="PF02171">
    <property type="entry name" value="Piwi"/>
    <property type="match status" value="1"/>
</dbReference>
<protein>
    <submittedName>
        <fullName evidence="2">RNA interference and gene silencing protein (Qde2)</fullName>
    </submittedName>
</protein>
<evidence type="ECO:0000313" key="3">
    <source>
        <dbReference type="Proteomes" id="UP001147746"/>
    </source>
</evidence>
<gene>
    <name evidence="2" type="ORF">N7476_005140</name>
</gene>
<comment type="caution">
    <text evidence="2">The sequence shown here is derived from an EMBL/GenBank/DDBJ whole genome shotgun (WGS) entry which is preliminary data.</text>
</comment>
<feature type="domain" description="Piwi" evidence="1">
    <location>
        <begin position="577"/>
        <end position="895"/>
    </location>
</feature>